<comment type="caution">
    <text evidence="8">The sequence shown here is derived from an EMBL/GenBank/DDBJ whole genome shotgun (WGS) entry which is preliminary data.</text>
</comment>
<dbReference type="STRING" id="394096.DB31_8687"/>
<feature type="compositionally biased region" description="Low complexity" evidence="6">
    <location>
        <begin position="387"/>
        <end position="398"/>
    </location>
</feature>
<dbReference type="Gene3D" id="3.30.200.20">
    <property type="entry name" value="Phosphorylase Kinase, domain 1"/>
    <property type="match status" value="1"/>
</dbReference>
<evidence type="ECO:0000256" key="6">
    <source>
        <dbReference type="SAM" id="MobiDB-lite"/>
    </source>
</evidence>
<dbReference type="InterPro" id="IPR050660">
    <property type="entry name" value="NEK_Ser/Thr_kinase"/>
</dbReference>
<dbReference type="RefSeq" id="WP_044191357.1">
    <property type="nucleotide sequence ID" value="NZ_JMCB01000008.1"/>
</dbReference>
<keyword evidence="10" id="KW-1185">Reference proteome</keyword>
<protein>
    <recommendedName>
        <fullName evidence="1">non-specific serine/threonine protein kinase</fullName>
        <ecNumber evidence="1">2.7.11.1</ecNumber>
    </recommendedName>
</protein>
<evidence type="ECO:0000256" key="3">
    <source>
        <dbReference type="ARBA" id="ARBA00022741"/>
    </source>
</evidence>
<dbReference type="InterPro" id="IPR000719">
    <property type="entry name" value="Prot_kinase_dom"/>
</dbReference>
<dbReference type="SUPFAM" id="SSF56112">
    <property type="entry name" value="Protein kinase-like (PK-like)"/>
    <property type="match status" value="1"/>
</dbReference>
<dbReference type="PANTHER" id="PTHR43671:SF13">
    <property type="entry name" value="SERINE_THREONINE-PROTEIN KINASE NEK2"/>
    <property type="match status" value="1"/>
</dbReference>
<keyword evidence="5" id="KW-0067">ATP-binding</keyword>
<dbReference type="PROSITE" id="PS50011">
    <property type="entry name" value="PROTEIN_KINASE_DOM"/>
    <property type="match status" value="1"/>
</dbReference>
<dbReference type="EC" id="2.7.11.1" evidence="1"/>
<dbReference type="PANTHER" id="PTHR43671">
    <property type="entry name" value="SERINE/THREONINE-PROTEIN KINASE NEK"/>
    <property type="match status" value="1"/>
</dbReference>
<dbReference type="SMART" id="SM00220">
    <property type="entry name" value="S_TKc"/>
    <property type="match status" value="1"/>
</dbReference>
<dbReference type="Proteomes" id="UP000028725">
    <property type="component" value="Unassembled WGS sequence"/>
</dbReference>
<dbReference type="OrthoDB" id="9801841at2"/>
<evidence type="ECO:0000256" key="5">
    <source>
        <dbReference type="ARBA" id="ARBA00022840"/>
    </source>
</evidence>
<dbReference type="GO" id="GO:0005524">
    <property type="term" value="F:ATP binding"/>
    <property type="evidence" value="ECO:0007669"/>
    <property type="project" value="UniProtKB-KW"/>
</dbReference>
<dbReference type="CDD" id="cd14014">
    <property type="entry name" value="STKc_PknB_like"/>
    <property type="match status" value="1"/>
</dbReference>
<keyword evidence="3" id="KW-0547">Nucleotide-binding</keyword>
<evidence type="ECO:0000259" key="7">
    <source>
        <dbReference type="PROSITE" id="PS50011"/>
    </source>
</evidence>
<dbReference type="Gene3D" id="1.10.510.10">
    <property type="entry name" value="Transferase(Phosphotransferase) domain 1"/>
    <property type="match status" value="1"/>
</dbReference>
<gene>
    <name evidence="8" type="ORF">DB31_8687</name>
    <name evidence="9" type="ORF">DB31_8774</name>
</gene>
<feature type="region of interest" description="Disordered" evidence="6">
    <location>
        <begin position="354"/>
        <end position="414"/>
    </location>
</feature>
<name>A0A085WI21_9BACT</name>
<accession>A0A085WI21</accession>
<keyword evidence="2" id="KW-0808">Transferase</keyword>
<evidence type="ECO:0000313" key="8">
    <source>
        <dbReference type="EMBL" id="KFE67334.1"/>
    </source>
</evidence>
<organism evidence="8 10">
    <name type="scientific">Hyalangium minutum</name>
    <dbReference type="NCBI Taxonomy" id="394096"/>
    <lineage>
        <taxon>Bacteria</taxon>
        <taxon>Pseudomonadati</taxon>
        <taxon>Myxococcota</taxon>
        <taxon>Myxococcia</taxon>
        <taxon>Myxococcales</taxon>
        <taxon>Cystobacterineae</taxon>
        <taxon>Archangiaceae</taxon>
        <taxon>Hyalangium</taxon>
    </lineage>
</organism>
<dbReference type="AlphaFoldDB" id="A0A085WI21"/>
<evidence type="ECO:0000256" key="4">
    <source>
        <dbReference type="ARBA" id="ARBA00022777"/>
    </source>
</evidence>
<dbReference type="InterPro" id="IPR011009">
    <property type="entry name" value="Kinase-like_dom_sf"/>
</dbReference>
<evidence type="ECO:0000256" key="2">
    <source>
        <dbReference type="ARBA" id="ARBA00022679"/>
    </source>
</evidence>
<evidence type="ECO:0000313" key="10">
    <source>
        <dbReference type="Proteomes" id="UP000028725"/>
    </source>
</evidence>
<keyword evidence="4" id="KW-0418">Kinase</keyword>
<evidence type="ECO:0000313" key="9">
    <source>
        <dbReference type="EMBL" id="KFE67421.1"/>
    </source>
</evidence>
<reference evidence="8 10" key="1">
    <citation type="submission" date="2014-04" db="EMBL/GenBank/DDBJ databases">
        <title>Genome assembly of Hyalangium minutum DSM 14724.</title>
        <authorList>
            <person name="Sharma G."/>
            <person name="Subramanian S."/>
        </authorList>
    </citation>
    <scope>NUCLEOTIDE SEQUENCE [LARGE SCALE GENOMIC DNA]</scope>
    <source>
        <strain evidence="8 10">DSM 14724</strain>
    </source>
</reference>
<dbReference type="Pfam" id="PF00069">
    <property type="entry name" value="Pkinase"/>
    <property type="match status" value="1"/>
</dbReference>
<dbReference type="EMBL" id="JMCB01000008">
    <property type="protein sequence ID" value="KFE67334.1"/>
    <property type="molecule type" value="Genomic_DNA"/>
</dbReference>
<proteinExistence type="predicted"/>
<dbReference type="GO" id="GO:0004674">
    <property type="term" value="F:protein serine/threonine kinase activity"/>
    <property type="evidence" value="ECO:0007669"/>
    <property type="project" value="UniProtKB-EC"/>
</dbReference>
<dbReference type="EMBL" id="JMCB01000008">
    <property type="protein sequence ID" value="KFE67421.1"/>
    <property type="molecule type" value="Genomic_DNA"/>
</dbReference>
<feature type="region of interest" description="Disordered" evidence="6">
    <location>
        <begin position="295"/>
        <end position="318"/>
    </location>
</feature>
<feature type="domain" description="Protein kinase" evidence="7">
    <location>
        <begin position="24"/>
        <end position="291"/>
    </location>
</feature>
<evidence type="ECO:0000256" key="1">
    <source>
        <dbReference type="ARBA" id="ARBA00012513"/>
    </source>
</evidence>
<sequence>MPSASSPPSLHPALLPRGTAIGPWRVVDWVNRGVNGAVYRAVRIGQEHLLPVALKRALLAEDPRFERERELLSRTLHPHIPRLVDSGYWVSPSGARHPFVAMEWIDGVPLYDWARMFLPSAAQQLRLLAQVAFTLQYLHAQDALHRDLKGGNILVRRSDSRLFVTDFGSGIYPDAATLTPQQLPPGTPAYRSPEAWLFSQRNRNTSERYRAGPADDVFALGVTACVLATGKYPEMGELRKDKQGHWSLDSLMLPRALFSARVPPQQRDLILRMLSILPEERDTAGELAPALERAADSLSHPCPRPSASETERAPSHSRPPWLVLAVAAGTLASWAAWLTWAAFLPAREEAPRVSQATAPAESKPSPEAGPVGLGEDAASAPPPSPALPSTSTPSISDSPPDPYEGQAQPDKKGRCPHLQQVILNGACWARLALTPEKCETSGGEMYQGTCHVPIFPRGVKRPNTSGHEHPP</sequence>